<evidence type="ECO:0000313" key="2">
    <source>
        <dbReference type="EMBL" id="KAF6805068.1"/>
    </source>
</evidence>
<evidence type="ECO:0000313" key="3">
    <source>
        <dbReference type="Proteomes" id="UP000652219"/>
    </source>
</evidence>
<dbReference type="Proteomes" id="UP000652219">
    <property type="component" value="Unassembled WGS sequence"/>
</dbReference>
<feature type="compositionally biased region" description="Low complexity" evidence="1">
    <location>
        <begin position="122"/>
        <end position="133"/>
    </location>
</feature>
<dbReference type="AlphaFoldDB" id="A0A8H6MQY1"/>
<feature type="region of interest" description="Disordered" evidence="1">
    <location>
        <begin position="1"/>
        <end position="245"/>
    </location>
</feature>
<feature type="compositionally biased region" description="Polar residues" evidence="1">
    <location>
        <begin position="25"/>
        <end position="38"/>
    </location>
</feature>
<sequence length="296" mass="33102">MNNGNGKQIGGPGNSSNPRPGQSPFPNSNALVRQTTIDSQSSQPYTSSYSNNFDRSNSRYSTGRTEEDSRNSQENYESAPPPRSPPRRQPKQEQAGRAWEDSIYGMYGDLRTPREAPPPPRQNQQQRRQYQQDQLEDEDSYDEEVPRRPDPEPQRPRYSRSRTSPGPETGPQRRNTTRQNQRGDRQDRQDRRERREQQDNRARQDQQNGDGNARRVHINIDTGGDGGRSWSFSTDEPGRANVNFGSPFGGPVPSLVNFGTPFGGDSGFPFGGRGNNGGRLPVNIPFGGGINLPFGL</sequence>
<reference evidence="2 3" key="1">
    <citation type="journal article" date="2020" name="Phytopathology">
        <title>Genome Sequence Resources of Colletotrichum truncatum, C. plurivorum, C. musicola, and C. sojae: Four Species Pathogenic to Soybean (Glycine max).</title>
        <authorList>
            <person name="Rogerio F."/>
            <person name="Boufleur T.R."/>
            <person name="Ciampi-Guillardi M."/>
            <person name="Sukno S.A."/>
            <person name="Thon M.R."/>
            <person name="Massola Junior N.S."/>
            <person name="Baroncelli R."/>
        </authorList>
    </citation>
    <scope>NUCLEOTIDE SEQUENCE [LARGE SCALE GENOMIC DNA]</scope>
    <source>
        <strain evidence="2 3">LFN0009</strain>
    </source>
</reference>
<name>A0A8H6MQY1_9PEZI</name>
<feature type="compositionally biased region" description="Low complexity" evidence="1">
    <location>
        <begin position="14"/>
        <end position="24"/>
    </location>
</feature>
<accession>A0A8H6MQY1</accession>
<dbReference type="EMBL" id="WIGN01000192">
    <property type="protein sequence ID" value="KAF6805068.1"/>
    <property type="molecule type" value="Genomic_DNA"/>
</dbReference>
<keyword evidence="3" id="KW-1185">Reference proteome</keyword>
<proteinExistence type="predicted"/>
<protein>
    <submittedName>
        <fullName evidence="2">Uncharacterized protein</fullName>
    </submittedName>
</protein>
<feature type="compositionally biased region" description="Basic and acidic residues" evidence="1">
    <location>
        <begin position="144"/>
        <end position="155"/>
    </location>
</feature>
<feature type="compositionally biased region" description="Polar residues" evidence="1">
    <location>
        <begin position="51"/>
        <end position="63"/>
    </location>
</feature>
<feature type="compositionally biased region" description="Low complexity" evidence="1">
    <location>
        <begin position="39"/>
        <end position="50"/>
    </location>
</feature>
<comment type="caution">
    <text evidence="2">The sequence shown here is derived from an EMBL/GenBank/DDBJ whole genome shotgun (WGS) entry which is preliminary data.</text>
</comment>
<evidence type="ECO:0000256" key="1">
    <source>
        <dbReference type="SAM" id="MobiDB-lite"/>
    </source>
</evidence>
<gene>
    <name evidence="2" type="ORF">CSOJ01_09774</name>
</gene>
<feature type="compositionally biased region" description="Basic and acidic residues" evidence="1">
    <location>
        <begin position="181"/>
        <end position="204"/>
    </location>
</feature>
<organism evidence="2 3">
    <name type="scientific">Colletotrichum sojae</name>
    <dbReference type="NCBI Taxonomy" id="2175907"/>
    <lineage>
        <taxon>Eukaryota</taxon>
        <taxon>Fungi</taxon>
        <taxon>Dikarya</taxon>
        <taxon>Ascomycota</taxon>
        <taxon>Pezizomycotina</taxon>
        <taxon>Sordariomycetes</taxon>
        <taxon>Hypocreomycetidae</taxon>
        <taxon>Glomerellales</taxon>
        <taxon>Glomerellaceae</taxon>
        <taxon>Colletotrichum</taxon>
        <taxon>Colletotrichum orchidearum species complex</taxon>
    </lineage>
</organism>
<feature type="compositionally biased region" description="Acidic residues" evidence="1">
    <location>
        <begin position="134"/>
        <end position="143"/>
    </location>
</feature>